<feature type="transmembrane region" description="Helical" evidence="5">
    <location>
        <begin position="117"/>
        <end position="135"/>
    </location>
</feature>
<evidence type="ECO:0000313" key="6">
    <source>
        <dbReference type="EMBL" id="KZE38434.1"/>
    </source>
</evidence>
<keyword evidence="3 5" id="KW-1133">Transmembrane helix</keyword>
<feature type="transmembrane region" description="Helical" evidence="5">
    <location>
        <begin position="147"/>
        <end position="164"/>
    </location>
</feature>
<sequence>MWQEPVAGLLTAMDVAAVYTVLPLRRKRLLLAVWTGLLHMAFPVAGFVAGGAAADLMAGLGVYLSALMLILLGIHMMLSEEGADVKMPPYLLAALLSVDSFSVSVSFGMLQLDMVRFILSAGISAFLLSCAALYVRGSVALLGGRKLRVAGGIGLVVMGIIPLVG</sequence>
<gene>
    <name evidence="6" type="ORF">AV656_05840</name>
</gene>
<evidence type="ECO:0000256" key="2">
    <source>
        <dbReference type="ARBA" id="ARBA00022692"/>
    </source>
</evidence>
<evidence type="ECO:0000313" key="7">
    <source>
        <dbReference type="Proteomes" id="UP000076490"/>
    </source>
</evidence>
<dbReference type="Pfam" id="PF02659">
    <property type="entry name" value="Mntp"/>
    <property type="match status" value="1"/>
</dbReference>
<protein>
    <recommendedName>
        <fullName evidence="8">Manganese efflux pump MntP</fullName>
    </recommendedName>
</protein>
<dbReference type="EMBL" id="LQNT01000009">
    <property type="protein sequence ID" value="KZE38434.1"/>
    <property type="molecule type" value="Genomic_DNA"/>
</dbReference>
<organism evidence="6 7">
    <name type="scientific">Bhargavaea cecembensis</name>
    <dbReference type="NCBI Taxonomy" id="394098"/>
    <lineage>
        <taxon>Bacteria</taxon>
        <taxon>Bacillati</taxon>
        <taxon>Bacillota</taxon>
        <taxon>Bacilli</taxon>
        <taxon>Bacillales</taxon>
        <taxon>Caryophanaceae</taxon>
        <taxon>Bhargavaea</taxon>
    </lineage>
</organism>
<evidence type="ECO:0000256" key="3">
    <source>
        <dbReference type="ARBA" id="ARBA00022989"/>
    </source>
</evidence>
<dbReference type="Proteomes" id="UP000076490">
    <property type="component" value="Unassembled WGS sequence"/>
</dbReference>
<name>A0A165H0T1_9BACL</name>
<keyword evidence="4 5" id="KW-0472">Membrane</keyword>
<evidence type="ECO:0000256" key="5">
    <source>
        <dbReference type="SAM" id="Phobius"/>
    </source>
</evidence>
<reference evidence="6 7" key="1">
    <citation type="submission" date="2016-01" db="EMBL/GenBank/DDBJ databases">
        <title>Whole genome sequencing of Bhargavaea cecembensis T14.</title>
        <authorList>
            <person name="Hong K.W."/>
        </authorList>
    </citation>
    <scope>NUCLEOTIDE SEQUENCE [LARGE SCALE GENOMIC DNA]</scope>
    <source>
        <strain evidence="6 7">T14</strain>
    </source>
</reference>
<keyword evidence="1" id="KW-1003">Cell membrane</keyword>
<proteinExistence type="predicted"/>
<dbReference type="RefSeq" id="WP_063179920.1">
    <property type="nucleotide sequence ID" value="NZ_LQNT01000009.1"/>
</dbReference>
<dbReference type="OrthoDB" id="2452195at2"/>
<dbReference type="AlphaFoldDB" id="A0A165H0T1"/>
<evidence type="ECO:0008006" key="8">
    <source>
        <dbReference type="Google" id="ProtNLM"/>
    </source>
</evidence>
<dbReference type="InterPro" id="IPR003810">
    <property type="entry name" value="Mntp/YtaF"/>
</dbReference>
<evidence type="ECO:0000256" key="4">
    <source>
        <dbReference type="ARBA" id="ARBA00023136"/>
    </source>
</evidence>
<feature type="transmembrane region" description="Helical" evidence="5">
    <location>
        <begin position="60"/>
        <end position="78"/>
    </location>
</feature>
<comment type="caution">
    <text evidence="6">The sequence shown here is derived from an EMBL/GenBank/DDBJ whole genome shotgun (WGS) entry which is preliminary data.</text>
</comment>
<feature type="transmembrane region" description="Helical" evidence="5">
    <location>
        <begin position="90"/>
        <end position="111"/>
    </location>
</feature>
<evidence type="ECO:0000256" key="1">
    <source>
        <dbReference type="ARBA" id="ARBA00022475"/>
    </source>
</evidence>
<feature type="transmembrane region" description="Helical" evidence="5">
    <location>
        <begin position="6"/>
        <end position="22"/>
    </location>
</feature>
<keyword evidence="2 5" id="KW-0812">Transmembrane</keyword>
<feature type="transmembrane region" description="Helical" evidence="5">
    <location>
        <begin position="29"/>
        <end position="54"/>
    </location>
</feature>
<accession>A0A165H0T1</accession>